<dbReference type="Gene3D" id="2.10.290.10">
    <property type="entry name" value="YfgJ-like"/>
    <property type="match status" value="1"/>
</dbReference>
<evidence type="ECO:0000313" key="3">
    <source>
        <dbReference type="EMBL" id="MBE6083910.1"/>
    </source>
</evidence>
<dbReference type="InterPro" id="IPR025874">
    <property type="entry name" value="DZR"/>
</dbReference>
<feature type="domain" description="DZANK-type" evidence="1">
    <location>
        <begin position="204"/>
        <end position="251"/>
    </location>
</feature>
<accession>A0A927ZTT9</accession>
<dbReference type="Proteomes" id="UP000772151">
    <property type="component" value="Unassembled WGS sequence"/>
</dbReference>
<comment type="caution">
    <text evidence="3">The sequence shown here is derived from an EMBL/GenBank/DDBJ whole genome shotgun (WGS) entry which is preliminary data.</text>
</comment>
<feature type="domain" description="DZANK-type" evidence="1">
    <location>
        <begin position="150"/>
        <end position="193"/>
    </location>
</feature>
<evidence type="ECO:0000259" key="2">
    <source>
        <dbReference type="Pfam" id="PF13240"/>
    </source>
</evidence>
<sequence length="282" mass="29827">MADTKVFHLVDGVTIEGIGREVETFLRNEKELTVEGIAAPDGYLVQAKESSGWKNFTGLGKALQVQIMPSGDSDVLVNIGIGKWADKIGAAGVGALLFAPLLITAGVGAYMQNKLPGEVFECIEKFIMSGGRSVRRNLSIERTDGTTTKCPNCGVSNPKGTKFCSGCGSKLAASCPACGKDVELGKKFCPYCGSSMVEKKTLSCPKCGAEVEEGRKFCSECGASMEILTKKKCPSCGELVDKDQKFCPSCGSAMSGKKICSKCGTELEPTQKFCGNCGNKME</sequence>
<protein>
    <submittedName>
        <fullName evidence="3">Zinc ribbon domain-containing protein</fullName>
    </submittedName>
</protein>
<gene>
    <name evidence="3" type="ORF">E7203_00300</name>
</gene>
<evidence type="ECO:0000313" key="4">
    <source>
        <dbReference type="Proteomes" id="UP000772151"/>
    </source>
</evidence>
<proteinExistence type="predicted"/>
<evidence type="ECO:0000259" key="1">
    <source>
        <dbReference type="Pfam" id="PF12773"/>
    </source>
</evidence>
<dbReference type="AlphaFoldDB" id="A0A927ZTT9"/>
<feature type="domain" description="Zinc-ribbon" evidence="2">
    <location>
        <begin position="260"/>
        <end position="280"/>
    </location>
</feature>
<dbReference type="Pfam" id="PF12773">
    <property type="entry name" value="DZR"/>
    <property type="match status" value="2"/>
</dbReference>
<dbReference type="EMBL" id="SVCA01000001">
    <property type="protein sequence ID" value="MBE6083910.1"/>
    <property type="molecule type" value="Genomic_DNA"/>
</dbReference>
<dbReference type="RefSeq" id="WP_303667860.1">
    <property type="nucleotide sequence ID" value="NZ_SVCA01000001.1"/>
</dbReference>
<organism evidence="3 4">
    <name type="scientific">Selenomonas ruminantium</name>
    <dbReference type="NCBI Taxonomy" id="971"/>
    <lineage>
        <taxon>Bacteria</taxon>
        <taxon>Bacillati</taxon>
        <taxon>Bacillota</taxon>
        <taxon>Negativicutes</taxon>
        <taxon>Selenomonadales</taxon>
        <taxon>Selenomonadaceae</taxon>
        <taxon>Selenomonas</taxon>
    </lineage>
</organism>
<dbReference type="InterPro" id="IPR026870">
    <property type="entry name" value="Zinc_ribbon_dom"/>
</dbReference>
<name>A0A927ZTT9_SELRU</name>
<dbReference type="Pfam" id="PF13240">
    <property type="entry name" value="Zn_Ribbon_1"/>
    <property type="match status" value="1"/>
</dbReference>
<reference evidence="3" key="1">
    <citation type="submission" date="2019-04" db="EMBL/GenBank/DDBJ databases">
        <title>Evolution of Biomass-Degrading Anaerobic Consortia Revealed by Metagenomics.</title>
        <authorList>
            <person name="Peng X."/>
        </authorList>
    </citation>
    <scope>NUCLEOTIDE SEQUENCE</scope>
    <source>
        <strain evidence="3">SIG242</strain>
    </source>
</reference>
<dbReference type="InterPro" id="IPR029037">
    <property type="entry name" value="DUF1407/YfgJ-like_sf"/>
</dbReference>